<keyword evidence="2 7" id="KW-0488">Methylation</keyword>
<dbReference type="Pfam" id="PF00298">
    <property type="entry name" value="Ribosomal_L11"/>
    <property type="match status" value="1"/>
</dbReference>
<evidence type="ECO:0000313" key="12">
    <source>
        <dbReference type="Proteomes" id="UP000006639"/>
    </source>
</evidence>
<dbReference type="GO" id="GO:0003735">
    <property type="term" value="F:structural constituent of ribosome"/>
    <property type="evidence" value="ECO:0007669"/>
    <property type="project" value="InterPro"/>
</dbReference>
<feature type="domain" description="Large ribosomal subunit protein uL11 N-terminal" evidence="10">
    <location>
        <begin position="1"/>
        <end position="32"/>
    </location>
</feature>
<keyword evidence="12" id="KW-1185">Reference proteome</keyword>
<comment type="function">
    <text evidence="7">Forms part of the ribosomal stalk which helps the ribosome interact with GTP-bound translation factors.</text>
</comment>
<dbReference type="Gene3D" id="3.30.1550.10">
    <property type="entry name" value="Ribosomal protein L11/L12, N-terminal domain"/>
    <property type="match status" value="1"/>
</dbReference>
<dbReference type="GO" id="GO:0006412">
    <property type="term" value="P:translation"/>
    <property type="evidence" value="ECO:0007669"/>
    <property type="project" value="UniProtKB-UniRule"/>
</dbReference>
<evidence type="ECO:0000256" key="7">
    <source>
        <dbReference type="HAMAP-Rule" id="MF_00736"/>
    </source>
</evidence>
<protein>
    <recommendedName>
        <fullName evidence="7">Large ribosomal subunit protein uL11</fullName>
    </recommendedName>
</protein>
<dbReference type="SUPFAM" id="SSF54747">
    <property type="entry name" value="Ribosomal L11/L12e N-terminal domain"/>
    <property type="match status" value="1"/>
</dbReference>
<comment type="subunit">
    <text evidence="7">Part of the ribosomal stalk of the 50S ribosomal subunit. Interacts with L10 and the large rRNA to form the base of the stalk. L10 forms an elongated spine to which L12 dimers bind in a sequential fashion forming a multimeric L10(L12)X complex.</text>
</comment>
<organism evidence="11 12">
    <name type="scientific">Midichloria mitochondrii (strain IricVA)</name>
    <dbReference type="NCBI Taxonomy" id="696127"/>
    <lineage>
        <taxon>Bacteria</taxon>
        <taxon>Pseudomonadati</taxon>
        <taxon>Pseudomonadota</taxon>
        <taxon>Alphaproteobacteria</taxon>
        <taxon>Rickettsiales</taxon>
        <taxon>Candidatus Midichloriaceae</taxon>
        <taxon>Candidatus Midichloria</taxon>
    </lineage>
</organism>
<dbReference type="Gene3D" id="1.10.10.250">
    <property type="entry name" value="Ribosomal protein L11, C-terminal domain"/>
    <property type="match status" value="1"/>
</dbReference>
<dbReference type="GO" id="GO:0022625">
    <property type="term" value="C:cytosolic large ribosomal subunit"/>
    <property type="evidence" value="ECO:0007669"/>
    <property type="project" value="TreeGrafter"/>
</dbReference>
<dbReference type="SMART" id="SM00649">
    <property type="entry name" value="RL11"/>
    <property type="match status" value="1"/>
</dbReference>
<dbReference type="AlphaFoldDB" id="F7XVV8"/>
<evidence type="ECO:0000256" key="4">
    <source>
        <dbReference type="ARBA" id="ARBA00022884"/>
    </source>
</evidence>
<dbReference type="CDD" id="cd00349">
    <property type="entry name" value="Ribosomal_L11"/>
    <property type="match status" value="1"/>
</dbReference>
<dbReference type="KEGG" id="mmn:midi_00500"/>
<proteinExistence type="inferred from homology"/>
<dbReference type="PROSITE" id="PS00359">
    <property type="entry name" value="RIBOSOMAL_L11"/>
    <property type="match status" value="1"/>
</dbReference>
<dbReference type="InterPro" id="IPR020784">
    <property type="entry name" value="Ribosomal_uL11_N"/>
</dbReference>
<evidence type="ECO:0000256" key="6">
    <source>
        <dbReference type="ARBA" id="ARBA00023274"/>
    </source>
</evidence>
<dbReference type="InterPro" id="IPR036796">
    <property type="entry name" value="Ribosomal_uL11_N_sf"/>
</dbReference>
<feature type="domain" description="Large ribosomal subunit protein uL11 C-terminal" evidence="9">
    <location>
        <begin position="37"/>
        <end position="105"/>
    </location>
</feature>
<dbReference type="HAMAP" id="MF_00736">
    <property type="entry name" value="Ribosomal_uL11"/>
    <property type="match status" value="1"/>
</dbReference>
<dbReference type="InterPro" id="IPR020783">
    <property type="entry name" value="Ribosomal_uL11_C"/>
</dbReference>
<sequence>MEFCKQFNDRTKEMKQGAPIPVIVSAYADKSFSFILKNPPVSYFVKEFAGIASGSKVAGRAAAGRIAIDKVKEIAQIKMVDMSVDDLESAVNMVKGTARSMGVQVVE</sequence>
<evidence type="ECO:0000256" key="2">
    <source>
        <dbReference type="ARBA" id="ARBA00022481"/>
    </source>
</evidence>
<keyword evidence="6 7" id="KW-0687">Ribonucleoprotein</keyword>
<evidence type="ECO:0000259" key="9">
    <source>
        <dbReference type="Pfam" id="PF00298"/>
    </source>
</evidence>
<evidence type="ECO:0000259" key="10">
    <source>
        <dbReference type="Pfam" id="PF03946"/>
    </source>
</evidence>
<evidence type="ECO:0000256" key="3">
    <source>
        <dbReference type="ARBA" id="ARBA00022730"/>
    </source>
</evidence>
<dbReference type="Pfam" id="PF03946">
    <property type="entry name" value="Ribosomal_L11_N"/>
    <property type="match status" value="1"/>
</dbReference>
<dbReference type="HOGENOM" id="CLU_074237_3_0_5"/>
<evidence type="ECO:0000313" key="11">
    <source>
        <dbReference type="EMBL" id="AEI88807.1"/>
    </source>
</evidence>
<reference evidence="11 12" key="1">
    <citation type="journal article" date="2011" name="Mol. Biol. Evol.">
        <title>Phylogenomic evidence for the presence of a flagellum and cbb3 oxidase in the free-living mitochondrial ancestor.</title>
        <authorList>
            <person name="Sassera D."/>
            <person name="Lo N."/>
            <person name="Epis S."/>
            <person name="D'Auria G."/>
            <person name="Montagna M."/>
            <person name="Comandatore F."/>
            <person name="Horner D."/>
            <person name="Pereto J."/>
            <person name="Luciano A.M."/>
            <person name="Franciosi F."/>
            <person name="Ferri E."/>
            <person name="Crotti E."/>
            <person name="Bazzocchi C."/>
            <person name="Daffonchio D."/>
            <person name="Sacchi L."/>
            <person name="Moya A."/>
            <person name="Latorre A."/>
            <person name="Bandi C."/>
        </authorList>
    </citation>
    <scope>NUCLEOTIDE SEQUENCE [LARGE SCALE GENOMIC DNA]</scope>
    <source>
        <strain evidence="11 12">IricVA</strain>
    </source>
</reference>
<evidence type="ECO:0000256" key="5">
    <source>
        <dbReference type="ARBA" id="ARBA00022980"/>
    </source>
</evidence>
<name>F7XVV8_MIDMI</name>
<dbReference type="SUPFAM" id="SSF46906">
    <property type="entry name" value="Ribosomal protein L11, C-terminal domain"/>
    <property type="match status" value="1"/>
</dbReference>
<dbReference type="EMBL" id="CP002130">
    <property type="protein sequence ID" value="AEI88807.1"/>
    <property type="molecule type" value="Genomic_DNA"/>
</dbReference>
<accession>F7XVV8</accession>
<dbReference type="InterPro" id="IPR020785">
    <property type="entry name" value="Ribosomal_uL11_CS"/>
</dbReference>
<dbReference type="STRING" id="696127.midi_00500"/>
<dbReference type="GO" id="GO:0070180">
    <property type="term" value="F:large ribosomal subunit rRNA binding"/>
    <property type="evidence" value="ECO:0007669"/>
    <property type="project" value="UniProtKB-UniRule"/>
</dbReference>
<dbReference type="InterPro" id="IPR000911">
    <property type="entry name" value="Ribosomal_uL11"/>
</dbReference>
<keyword evidence="5 7" id="KW-0689">Ribosomal protein</keyword>
<gene>
    <name evidence="7 11" type="primary">rplK</name>
    <name evidence="11" type="ordered locus">midi_00500</name>
</gene>
<dbReference type="InterPro" id="IPR036769">
    <property type="entry name" value="Ribosomal_uL11_C_sf"/>
</dbReference>
<comment type="PTM">
    <text evidence="7">One or more lysine residues are methylated.</text>
</comment>
<evidence type="ECO:0000256" key="8">
    <source>
        <dbReference type="RuleBase" id="RU003978"/>
    </source>
</evidence>
<dbReference type="Proteomes" id="UP000006639">
    <property type="component" value="Chromosome"/>
</dbReference>
<keyword evidence="3 7" id="KW-0699">rRNA-binding</keyword>
<evidence type="ECO:0000256" key="1">
    <source>
        <dbReference type="ARBA" id="ARBA00010537"/>
    </source>
</evidence>
<comment type="similarity">
    <text evidence="1 7 8">Belongs to the universal ribosomal protein uL11 family.</text>
</comment>
<dbReference type="PANTHER" id="PTHR11661">
    <property type="entry name" value="60S RIBOSOMAL PROTEIN L12"/>
    <property type="match status" value="1"/>
</dbReference>
<dbReference type="PANTHER" id="PTHR11661:SF1">
    <property type="entry name" value="LARGE RIBOSOMAL SUBUNIT PROTEIN UL11M"/>
    <property type="match status" value="1"/>
</dbReference>
<keyword evidence="4 7" id="KW-0694">RNA-binding</keyword>